<accession>A0ABW1SAX0</accession>
<evidence type="ECO:0000256" key="2">
    <source>
        <dbReference type="SAM" id="SignalP"/>
    </source>
</evidence>
<dbReference type="PROSITE" id="PS51257">
    <property type="entry name" value="PROKAR_LIPOPROTEIN"/>
    <property type="match status" value="1"/>
</dbReference>
<keyword evidence="2" id="KW-0732">Signal</keyword>
<dbReference type="Proteomes" id="UP001596303">
    <property type="component" value="Unassembled WGS sequence"/>
</dbReference>
<feature type="signal peptide" evidence="2">
    <location>
        <begin position="1"/>
        <end position="19"/>
    </location>
</feature>
<evidence type="ECO:0000256" key="1">
    <source>
        <dbReference type="SAM" id="MobiDB-lite"/>
    </source>
</evidence>
<organism evidence="3 4">
    <name type="scientific">Ponticaulis profundi</name>
    <dbReference type="NCBI Taxonomy" id="2665222"/>
    <lineage>
        <taxon>Bacteria</taxon>
        <taxon>Pseudomonadati</taxon>
        <taxon>Pseudomonadota</taxon>
        <taxon>Alphaproteobacteria</taxon>
        <taxon>Hyphomonadales</taxon>
        <taxon>Hyphomonadaceae</taxon>
        <taxon>Ponticaulis</taxon>
    </lineage>
</organism>
<evidence type="ECO:0000313" key="3">
    <source>
        <dbReference type="EMBL" id="MFC6198677.1"/>
    </source>
</evidence>
<proteinExistence type="predicted"/>
<sequence length="149" mass="15999">MTKRLTGAGFLLCALLLTACEPGIESTGGAEPPTPSTPTSQPQTVIDEKACEKALQGKVARTPGGSRDWPAEDIADLCLEQETSTEPARCFDGLMNGDIRWRDTDEWRFDDVIELCRNAHKASSVISCVQAADRSGKSLARSIQGCGRS</sequence>
<evidence type="ECO:0000313" key="4">
    <source>
        <dbReference type="Proteomes" id="UP001596303"/>
    </source>
</evidence>
<protein>
    <recommendedName>
        <fullName evidence="5">Secreted protein</fullName>
    </recommendedName>
</protein>
<evidence type="ECO:0008006" key="5">
    <source>
        <dbReference type="Google" id="ProtNLM"/>
    </source>
</evidence>
<dbReference type="RefSeq" id="WP_377379088.1">
    <property type="nucleotide sequence ID" value="NZ_JBHSSW010000012.1"/>
</dbReference>
<gene>
    <name evidence="3" type="ORF">ACFQDM_11325</name>
</gene>
<name>A0ABW1SAX0_9PROT</name>
<keyword evidence="4" id="KW-1185">Reference proteome</keyword>
<comment type="caution">
    <text evidence="3">The sequence shown here is derived from an EMBL/GenBank/DDBJ whole genome shotgun (WGS) entry which is preliminary data.</text>
</comment>
<dbReference type="EMBL" id="JBHSSW010000012">
    <property type="protein sequence ID" value="MFC6198677.1"/>
    <property type="molecule type" value="Genomic_DNA"/>
</dbReference>
<reference evidence="4" key="1">
    <citation type="journal article" date="2019" name="Int. J. Syst. Evol. Microbiol.">
        <title>The Global Catalogue of Microorganisms (GCM) 10K type strain sequencing project: providing services to taxonomists for standard genome sequencing and annotation.</title>
        <authorList>
            <consortium name="The Broad Institute Genomics Platform"/>
            <consortium name="The Broad Institute Genome Sequencing Center for Infectious Disease"/>
            <person name="Wu L."/>
            <person name="Ma J."/>
        </authorList>
    </citation>
    <scope>NUCLEOTIDE SEQUENCE [LARGE SCALE GENOMIC DNA]</scope>
    <source>
        <strain evidence="4">CGMCC-1.15741</strain>
    </source>
</reference>
<feature type="chain" id="PRO_5045692942" description="Secreted protein" evidence="2">
    <location>
        <begin position="20"/>
        <end position="149"/>
    </location>
</feature>
<feature type="region of interest" description="Disordered" evidence="1">
    <location>
        <begin position="25"/>
        <end position="45"/>
    </location>
</feature>